<evidence type="ECO:0000313" key="3">
    <source>
        <dbReference type="EMBL" id="SOD15149.1"/>
    </source>
</evidence>
<feature type="chain" id="PRO_5012877216" description="Outer membrane protein beta-barrel domain-containing protein" evidence="2">
    <location>
        <begin position="20"/>
        <end position="501"/>
    </location>
</feature>
<dbReference type="RefSeq" id="WP_097131672.1">
    <property type="nucleotide sequence ID" value="NZ_OCMT01000002.1"/>
</dbReference>
<evidence type="ECO:0000313" key="4">
    <source>
        <dbReference type="Proteomes" id="UP000219281"/>
    </source>
</evidence>
<reference evidence="4" key="1">
    <citation type="submission" date="2017-09" db="EMBL/GenBank/DDBJ databases">
        <authorList>
            <person name="Varghese N."/>
            <person name="Submissions S."/>
        </authorList>
    </citation>
    <scope>NUCLEOTIDE SEQUENCE [LARGE SCALE GENOMIC DNA]</scope>
    <source>
        <strain evidence="4">CGMCC 1.12803</strain>
    </source>
</reference>
<dbReference type="OrthoDB" id="658990at2"/>
<keyword evidence="2" id="KW-0732">Signal</keyword>
<name>A0A285ZZQ7_9SPHI</name>
<evidence type="ECO:0000256" key="2">
    <source>
        <dbReference type="SAM" id="SignalP"/>
    </source>
</evidence>
<gene>
    <name evidence="3" type="ORF">SAMN06297358_2125</name>
</gene>
<organism evidence="3 4">
    <name type="scientific">Pedobacter xixiisoli</name>
    <dbReference type="NCBI Taxonomy" id="1476464"/>
    <lineage>
        <taxon>Bacteria</taxon>
        <taxon>Pseudomonadati</taxon>
        <taxon>Bacteroidota</taxon>
        <taxon>Sphingobacteriia</taxon>
        <taxon>Sphingobacteriales</taxon>
        <taxon>Sphingobacteriaceae</taxon>
        <taxon>Pedobacter</taxon>
    </lineage>
</organism>
<keyword evidence="1" id="KW-0175">Coiled coil</keyword>
<dbReference type="Proteomes" id="UP000219281">
    <property type="component" value="Unassembled WGS sequence"/>
</dbReference>
<sequence length="501" mass="56320">MKKMLMVLVALLFCSQIKAQQTITLKLNPDSPNFNKDDLKKLETLKKGDFYVLKIENINLNLYKISFKAKDSTIVSSVNSFPTFDLLNVGGIADILGKIGSGITSAAETLPDNTAAKAFLQQKGLLNHANQLMLEKMKSEDFTALYDKIKTEEEILKKLLEARIVKEKAELLNKQKEINELRDEIAKLQSEVQQKLLSYLVLDQSSETYKNLNISTNISKVLTSTNSIRKELKQLGNQLNTQQEEFNSFISQDRFKKILEDAKQQKLLEATKLIESAYIKGIGDKEKLLEPISPDITGNWLKELLYKENNIKTTYTSLPQQFNGDQTKLRIELTSLKEEYALPSYSTEIQFPQRKKFFIGAGMSFYYANFREDAYSVSSRTIAPEVNEYSIVAEDYKKGELGLSAMLHFGMRLTDIFAVNVVTGPALSLTNTVKPRVAIGGGFTLGNKNMLSLNYLCLGGYVDRKSNVYNAGTTYSSKPEVTTVAKLRGASAISLGYIYKF</sequence>
<evidence type="ECO:0008006" key="5">
    <source>
        <dbReference type="Google" id="ProtNLM"/>
    </source>
</evidence>
<keyword evidence="4" id="KW-1185">Reference proteome</keyword>
<accession>A0A285ZZQ7</accession>
<feature type="signal peptide" evidence="2">
    <location>
        <begin position="1"/>
        <end position="19"/>
    </location>
</feature>
<evidence type="ECO:0000256" key="1">
    <source>
        <dbReference type="SAM" id="Coils"/>
    </source>
</evidence>
<feature type="coiled-coil region" evidence="1">
    <location>
        <begin position="157"/>
        <end position="198"/>
    </location>
</feature>
<dbReference type="EMBL" id="OCMT01000002">
    <property type="protein sequence ID" value="SOD15149.1"/>
    <property type="molecule type" value="Genomic_DNA"/>
</dbReference>
<protein>
    <recommendedName>
        <fullName evidence="5">Outer membrane protein beta-barrel domain-containing protein</fullName>
    </recommendedName>
</protein>
<dbReference type="AlphaFoldDB" id="A0A285ZZQ7"/>
<proteinExistence type="predicted"/>